<evidence type="ECO:0000256" key="3">
    <source>
        <dbReference type="ARBA" id="ARBA00022692"/>
    </source>
</evidence>
<dbReference type="PROSITE" id="PS50893">
    <property type="entry name" value="ABC_TRANSPORTER_2"/>
    <property type="match status" value="1"/>
</dbReference>
<dbReference type="SUPFAM" id="SSF52540">
    <property type="entry name" value="P-loop containing nucleoside triphosphate hydrolases"/>
    <property type="match status" value="1"/>
</dbReference>
<reference evidence="11 12" key="1">
    <citation type="submission" date="2019-03" db="EMBL/GenBank/DDBJ databases">
        <title>Genomic Encyclopedia of Type Strains, Phase IV (KMG-IV): sequencing the most valuable type-strain genomes for metagenomic binning, comparative biology and taxonomic classification.</title>
        <authorList>
            <person name="Goeker M."/>
        </authorList>
    </citation>
    <scope>NUCLEOTIDE SEQUENCE [LARGE SCALE GENOMIC DNA]</scope>
    <source>
        <strain evidence="11 12">DSM 9035</strain>
    </source>
</reference>
<evidence type="ECO:0000256" key="1">
    <source>
        <dbReference type="ARBA" id="ARBA00004651"/>
    </source>
</evidence>
<feature type="transmembrane region" description="Helical" evidence="8">
    <location>
        <begin position="25"/>
        <end position="52"/>
    </location>
</feature>
<dbReference type="PANTHER" id="PTHR24221:SF654">
    <property type="entry name" value="ATP-BINDING CASSETTE SUB-FAMILY B MEMBER 6"/>
    <property type="match status" value="1"/>
</dbReference>
<dbReference type="GO" id="GO:0140359">
    <property type="term" value="F:ABC-type transporter activity"/>
    <property type="evidence" value="ECO:0007669"/>
    <property type="project" value="InterPro"/>
</dbReference>
<evidence type="ECO:0000256" key="7">
    <source>
        <dbReference type="ARBA" id="ARBA00023136"/>
    </source>
</evidence>
<comment type="similarity">
    <text evidence="2">Belongs to the ABC transporter superfamily.</text>
</comment>
<evidence type="ECO:0000313" key="11">
    <source>
        <dbReference type="EMBL" id="TCT08087.1"/>
    </source>
</evidence>
<comment type="caution">
    <text evidence="11">The sequence shown here is derived from an EMBL/GenBank/DDBJ whole genome shotgun (WGS) entry which is preliminary data.</text>
</comment>
<dbReference type="Gene3D" id="1.20.1560.10">
    <property type="entry name" value="ABC transporter type 1, transmembrane domain"/>
    <property type="match status" value="1"/>
</dbReference>
<keyword evidence="7 8" id="KW-0472">Membrane</keyword>
<keyword evidence="12" id="KW-1185">Reference proteome</keyword>
<evidence type="ECO:0000259" key="10">
    <source>
        <dbReference type="PROSITE" id="PS50929"/>
    </source>
</evidence>
<comment type="subcellular location">
    <subcellularLocation>
        <location evidence="1">Cell membrane</location>
        <topology evidence="1">Multi-pass membrane protein</topology>
    </subcellularLocation>
</comment>
<evidence type="ECO:0000256" key="8">
    <source>
        <dbReference type="SAM" id="Phobius"/>
    </source>
</evidence>
<dbReference type="InterPro" id="IPR036640">
    <property type="entry name" value="ABC1_TM_sf"/>
</dbReference>
<evidence type="ECO:0000256" key="6">
    <source>
        <dbReference type="ARBA" id="ARBA00022989"/>
    </source>
</evidence>
<dbReference type="Proteomes" id="UP000294664">
    <property type="component" value="Unassembled WGS sequence"/>
</dbReference>
<dbReference type="InterPro" id="IPR027417">
    <property type="entry name" value="P-loop_NTPase"/>
</dbReference>
<feature type="transmembrane region" description="Helical" evidence="8">
    <location>
        <begin position="179"/>
        <end position="199"/>
    </location>
</feature>
<feature type="transmembrane region" description="Helical" evidence="8">
    <location>
        <begin position="268"/>
        <end position="301"/>
    </location>
</feature>
<dbReference type="RefSeq" id="WP_165933617.1">
    <property type="nucleotide sequence ID" value="NZ_SMAI01000001.1"/>
</dbReference>
<feature type="transmembrane region" description="Helical" evidence="8">
    <location>
        <begin position="78"/>
        <end position="97"/>
    </location>
</feature>
<evidence type="ECO:0000259" key="9">
    <source>
        <dbReference type="PROSITE" id="PS50893"/>
    </source>
</evidence>
<evidence type="ECO:0000256" key="4">
    <source>
        <dbReference type="ARBA" id="ARBA00022741"/>
    </source>
</evidence>
<organism evidence="11 12">
    <name type="scientific">Aquabacter spiritensis</name>
    <dbReference type="NCBI Taxonomy" id="933073"/>
    <lineage>
        <taxon>Bacteria</taxon>
        <taxon>Pseudomonadati</taxon>
        <taxon>Pseudomonadota</taxon>
        <taxon>Alphaproteobacteria</taxon>
        <taxon>Hyphomicrobiales</taxon>
        <taxon>Xanthobacteraceae</taxon>
        <taxon>Aquabacter</taxon>
    </lineage>
</organism>
<feature type="domain" description="ABC transmembrane type-1" evidence="10">
    <location>
        <begin position="25"/>
        <end position="311"/>
    </location>
</feature>
<dbReference type="GO" id="GO:0005886">
    <property type="term" value="C:plasma membrane"/>
    <property type="evidence" value="ECO:0007669"/>
    <property type="project" value="UniProtKB-SubCell"/>
</dbReference>
<evidence type="ECO:0000256" key="2">
    <source>
        <dbReference type="ARBA" id="ARBA00005417"/>
    </source>
</evidence>
<dbReference type="InterPro" id="IPR039421">
    <property type="entry name" value="Type_1_exporter"/>
</dbReference>
<keyword evidence="5 11" id="KW-0067">ATP-binding</keyword>
<keyword evidence="4" id="KW-0547">Nucleotide-binding</keyword>
<keyword evidence="3 8" id="KW-0812">Transmembrane</keyword>
<dbReference type="Pfam" id="PF00005">
    <property type="entry name" value="ABC_tran"/>
    <property type="match status" value="1"/>
</dbReference>
<dbReference type="GO" id="GO:0016887">
    <property type="term" value="F:ATP hydrolysis activity"/>
    <property type="evidence" value="ECO:0007669"/>
    <property type="project" value="InterPro"/>
</dbReference>
<dbReference type="SMART" id="SM00382">
    <property type="entry name" value="AAA"/>
    <property type="match status" value="1"/>
</dbReference>
<feature type="domain" description="ABC transporter" evidence="9">
    <location>
        <begin position="355"/>
        <end position="581"/>
    </location>
</feature>
<dbReference type="AlphaFoldDB" id="A0A4R3M8U3"/>
<dbReference type="InterPro" id="IPR011527">
    <property type="entry name" value="ABC1_TM_dom"/>
</dbReference>
<keyword evidence="6 8" id="KW-1133">Transmembrane helix</keyword>
<dbReference type="InterPro" id="IPR017871">
    <property type="entry name" value="ABC_transporter-like_CS"/>
</dbReference>
<dbReference type="PROSITE" id="PS00211">
    <property type="entry name" value="ABC_TRANSPORTER_1"/>
    <property type="match status" value="1"/>
</dbReference>
<feature type="transmembrane region" description="Helical" evidence="8">
    <location>
        <begin position="155"/>
        <end position="173"/>
    </location>
</feature>
<dbReference type="SUPFAM" id="SSF90123">
    <property type="entry name" value="ABC transporter transmembrane region"/>
    <property type="match status" value="1"/>
</dbReference>
<dbReference type="PANTHER" id="PTHR24221">
    <property type="entry name" value="ATP-BINDING CASSETTE SUB-FAMILY B"/>
    <property type="match status" value="1"/>
</dbReference>
<dbReference type="InterPro" id="IPR003439">
    <property type="entry name" value="ABC_transporter-like_ATP-bd"/>
</dbReference>
<dbReference type="PROSITE" id="PS50929">
    <property type="entry name" value="ABC_TM1F"/>
    <property type="match status" value="1"/>
</dbReference>
<protein>
    <submittedName>
        <fullName evidence="11">ATP-binding cassette subfamily C protein</fullName>
    </submittedName>
</protein>
<dbReference type="GO" id="GO:0034040">
    <property type="term" value="F:ATPase-coupled lipid transmembrane transporter activity"/>
    <property type="evidence" value="ECO:0007669"/>
    <property type="project" value="TreeGrafter"/>
</dbReference>
<gene>
    <name evidence="11" type="ORF">EDC64_101607</name>
</gene>
<proteinExistence type="inferred from homology"/>
<accession>A0A4R3M8U3</accession>
<dbReference type="Gene3D" id="3.40.50.300">
    <property type="entry name" value="P-loop containing nucleotide triphosphate hydrolases"/>
    <property type="match status" value="1"/>
</dbReference>
<sequence length="581" mass="60647">MIDLLKGCTGFAVALARYSGRRGMLAAALVGLGTLLEGIGIALLVPLLATVFGTGSDASLLTAWFDARVPGLPPAQRLAILVTLFGALMVVRTLILWQRDLHLAALQTGFIAAQRTETAGLLARARWETLARLGHGRVAHLMGADMQRCGAGAHFILQSGAAAVLLIGQAMIACALSPSLTAFALGLMAAGALGLTHFLRRSHHAGRAVVGANAQMMEEVSRFLSGMKLAMSQNLEASFVAAFTREQAAGAAQQIAFMRQQSLMRGLWTLLGTLVALATVLVGFLWLGVSGPILLALLLVLSRISGPASQIQLGLQQIAYVLPAWEEMRRLQRELAAASRTPPDTVGGPPLHGALVLEGVTFRHGAGQAGLSGIALRLAPGEMVGVFGASGAGKTTLADLLSGLVSPQSGRITVGGIALTQQNAARWRDRVAYVAQDAVLFNDTVQANLLWANPHADAQAMSRALAISGADALVARLPDGLDSVVGEKGALISGGERQRLALARALLRDPDLLILDEATSAIDVVGEQAVLCRLRALTPRPAIVIVAHRTESLAACDRLIEIVDGRLVSDRPRGGAGDGPT</sequence>
<dbReference type="GO" id="GO:0005524">
    <property type="term" value="F:ATP binding"/>
    <property type="evidence" value="ECO:0007669"/>
    <property type="project" value="UniProtKB-KW"/>
</dbReference>
<name>A0A4R3M8U3_9HYPH</name>
<evidence type="ECO:0000313" key="12">
    <source>
        <dbReference type="Proteomes" id="UP000294664"/>
    </source>
</evidence>
<dbReference type="InterPro" id="IPR003593">
    <property type="entry name" value="AAA+_ATPase"/>
</dbReference>
<evidence type="ECO:0000256" key="5">
    <source>
        <dbReference type="ARBA" id="ARBA00022840"/>
    </source>
</evidence>
<dbReference type="EMBL" id="SMAI01000001">
    <property type="protein sequence ID" value="TCT08087.1"/>
    <property type="molecule type" value="Genomic_DNA"/>
</dbReference>